<keyword evidence="6" id="KW-1185">Reference proteome</keyword>
<dbReference type="Ensembl" id="ENSMUNT00000006098.2">
    <property type="protein sequence ID" value="ENSMUNP00000005246.2"/>
    <property type="gene ID" value="ENSMUNG00000004317.2"/>
</dbReference>
<dbReference type="GO" id="GO:0051660">
    <property type="term" value="P:establishment of centrosome localization"/>
    <property type="evidence" value="ECO:0007669"/>
    <property type="project" value="TreeGrafter"/>
</dbReference>
<evidence type="ECO:0000256" key="4">
    <source>
        <dbReference type="ARBA" id="ARBA00023212"/>
    </source>
</evidence>
<organism evidence="5 6">
    <name type="scientific">Melopsittacus undulatus</name>
    <name type="common">Budgerigar</name>
    <name type="synonym">Psittacus undulatus</name>
    <dbReference type="NCBI Taxonomy" id="13146"/>
    <lineage>
        <taxon>Eukaryota</taxon>
        <taxon>Metazoa</taxon>
        <taxon>Chordata</taxon>
        <taxon>Craniata</taxon>
        <taxon>Vertebrata</taxon>
        <taxon>Euteleostomi</taxon>
        <taxon>Archelosauria</taxon>
        <taxon>Archosauria</taxon>
        <taxon>Dinosauria</taxon>
        <taxon>Saurischia</taxon>
        <taxon>Theropoda</taxon>
        <taxon>Coelurosauria</taxon>
        <taxon>Aves</taxon>
        <taxon>Neognathae</taxon>
        <taxon>Neoaves</taxon>
        <taxon>Telluraves</taxon>
        <taxon>Australaves</taxon>
        <taxon>Psittaciformes</taxon>
        <taxon>Psittaculidae</taxon>
        <taxon>Melopsittacus</taxon>
    </lineage>
</organism>
<dbReference type="Proteomes" id="UP000694405">
    <property type="component" value="Chromosome 5"/>
</dbReference>
<comment type="subcellular location">
    <subcellularLocation>
        <location evidence="1">Cytoplasm</location>
        <location evidence="1">Cytoskeleton</location>
        <location evidence="1">Microtubule organizing center</location>
        <location evidence="1">Centrosome</location>
    </subcellularLocation>
</comment>
<accession>A0A8V5G7L3</accession>
<accession>A0A8C6J2E1</accession>
<dbReference type="PANTHER" id="PTHR23170:SF2">
    <property type="entry name" value="CENTROSOMAL PROTEIN OF 83 KDA"/>
    <property type="match status" value="1"/>
</dbReference>
<dbReference type="PANTHER" id="PTHR23170">
    <property type="entry name" value="NY-REN-58 ANTIGEN"/>
    <property type="match status" value="1"/>
</dbReference>
<dbReference type="AlphaFoldDB" id="A0A8C6J2E1"/>
<name>A0A8C6J2E1_MELUD</name>
<dbReference type="GO" id="GO:0005814">
    <property type="term" value="C:centriole"/>
    <property type="evidence" value="ECO:0007669"/>
    <property type="project" value="TreeGrafter"/>
</dbReference>
<dbReference type="GO" id="GO:0005813">
    <property type="term" value="C:centrosome"/>
    <property type="evidence" value="ECO:0007669"/>
    <property type="project" value="UniProtKB-SubCell"/>
</dbReference>
<sequence>MAEELFSKLFNFPKTHPLPAMPESSDTADSQNLLKLLIDERMRCEYLKVNYQNVKAENLRLKKEYTKSQDELKRLLAEKQTVHKKIQQLLSECQEELLGKTRELKNLKIQVITSQKLELLNAQIQEAFESSMAELHQKLENEVEKCRTEYNKLRYEHAFLKSEFERQQEENSPFLFLINNYQVARLLKDKELHNQLLDLTRDSKCMEALSREKAQLIQKMKGLEAEVEELRSEKDNCSVQADSVQRAQVQQLAEMQAMARFLETEKKSAELQIDQIEKELRMSHEQNFLLTTKLHKLEQEVNSLVTQVKEFKHSHKLEVTNVKLEAARTKSEIEKEINKIQSKMYGKTYNYFLIISFVTSR</sequence>
<dbReference type="GO" id="GO:0005794">
    <property type="term" value="C:Golgi apparatus"/>
    <property type="evidence" value="ECO:0007669"/>
    <property type="project" value="TreeGrafter"/>
</dbReference>
<dbReference type="GO" id="GO:0060271">
    <property type="term" value="P:cilium assembly"/>
    <property type="evidence" value="ECO:0007669"/>
    <property type="project" value="TreeGrafter"/>
</dbReference>
<keyword evidence="4" id="KW-0206">Cytoskeleton</keyword>
<dbReference type="InterPro" id="IPR052116">
    <property type="entry name" value="Centro_Cilium_Assembly"/>
</dbReference>
<evidence type="ECO:0000313" key="5">
    <source>
        <dbReference type="Ensembl" id="ENSMUNP00000005246.2"/>
    </source>
</evidence>
<reference evidence="5" key="1">
    <citation type="submission" date="2020-03" db="EMBL/GenBank/DDBJ databases">
        <title>Melopsittacus undulatus (budgerigar) genome, bMelUnd1, maternal haplotype with Z.</title>
        <authorList>
            <person name="Gedman G."/>
            <person name="Mountcastle J."/>
            <person name="Haase B."/>
            <person name="Formenti G."/>
            <person name="Wright T."/>
            <person name="Apodaca J."/>
            <person name="Pelan S."/>
            <person name="Chow W."/>
            <person name="Rhie A."/>
            <person name="Howe K."/>
            <person name="Fedrigo O."/>
            <person name="Jarvis E.D."/>
        </authorList>
    </citation>
    <scope>NUCLEOTIDE SEQUENCE [LARGE SCALE GENOMIC DNA]</scope>
</reference>
<evidence type="ECO:0000256" key="1">
    <source>
        <dbReference type="ARBA" id="ARBA00004300"/>
    </source>
</evidence>
<keyword evidence="2" id="KW-0963">Cytoplasm</keyword>
<evidence type="ECO:0000256" key="2">
    <source>
        <dbReference type="ARBA" id="ARBA00022490"/>
    </source>
</evidence>
<dbReference type="SUPFAM" id="SSF90257">
    <property type="entry name" value="Myosin rod fragments"/>
    <property type="match status" value="1"/>
</dbReference>
<proteinExistence type="predicted"/>
<reference evidence="5" key="3">
    <citation type="submission" date="2025-09" db="UniProtKB">
        <authorList>
            <consortium name="Ensembl"/>
        </authorList>
    </citation>
    <scope>IDENTIFICATION</scope>
</reference>
<dbReference type="GO" id="GO:0097539">
    <property type="term" value="C:ciliary transition fiber"/>
    <property type="evidence" value="ECO:0007669"/>
    <property type="project" value="TreeGrafter"/>
</dbReference>
<evidence type="ECO:0000313" key="6">
    <source>
        <dbReference type="Proteomes" id="UP000694405"/>
    </source>
</evidence>
<protein>
    <submittedName>
        <fullName evidence="5">Uncharacterized protein</fullName>
    </submittedName>
</protein>
<evidence type="ECO:0000256" key="3">
    <source>
        <dbReference type="ARBA" id="ARBA00023054"/>
    </source>
</evidence>
<reference evidence="5" key="2">
    <citation type="submission" date="2025-08" db="UniProtKB">
        <authorList>
            <consortium name="Ensembl"/>
        </authorList>
    </citation>
    <scope>IDENTIFICATION</scope>
</reference>
<keyword evidence="3" id="KW-0175">Coiled coil</keyword>